<gene>
    <name evidence="4" type="ORF">CRM82_15515</name>
</gene>
<dbReference type="STRING" id="1219032.GCA_001515545_00466"/>
<dbReference type="OrthoDB" id="8617634at2"/>
<comment type="caution">
    <text evidence="4">The sequence shown here is derived from an EMBL/GenBank/DDBJ whole genome shotgun (WGS) entry which is preliminary data.</text>
</comment>
<dbReference type="AlphaFoldDB" id="A0A2A7UWX6"/>
<feature type="region of interest" description="Disordered" evidence="1">
    <location>
        <begin position="80"/>
        <end position="110"/>
    </location>
</feature>
<dbReference type="GO" id="GO:0016989">
    <property type="term" value="F:sigma factor antagonist activity"/>
    <property type="evidence" value="ECO:0007669"/>
    <property type="project" value="TreeGrafter"/>
</dbReference>
<dbReference type="Gene3D" id="2.60.120.1440">
    <property type="match status" value="1"/>
</dbReference>
<protein>
    <submittedName>
        <fullName evidence="4">Iron dicitrate transport regulator FecR</fullName>
    </submittedName>
</protein>
<organism evidence="4 5">
    <name type="scientific">Comamonas terrigena</name>
    <dbReference type="NCBI Taxonomy" id="32013"/>
    <lineage>
        <taxon>Bacteria</taxon>
        <taxon>Pseudomonadati</taxon>
        <taxon>Pseudomonadota</taxon>
        <taxon>Betaproteobacteria</taxon>
        <taxon>Burkholderiales</taxon>
        <taxon>Comamonadaceae</taxon>
        <taxon>Comamonas</taxon>
    </lineage>
</organism>
<evidence type="ECO:0000259" key="3">
    <source>
        <dbReference type="Pfam" id="PF16220"/>
    </source>
</evidence>
<proteinExistence type="predicted"/>
<dbReference type="PIRSF" id="PIRSF018266">
    <property type="entry name" value="FecR"/>
    <property type="match status" value="1"/>
</dbReference>
<name>A0A2A7UWX6_COMTR</name>
<evidence type="ECO:0000256" key="1">
    <source>
        <dbReference type="SAM" id="MobiDB-lite"/>
    </source>
</evidence>
<keyword evidence="5" id="KW-1185">Reference proteome</keyword>
<evidence type="ECO:0000313" key="4">
    <source>
        <dbReference type="EMBL" id="PEH89825.1"/>
    </source>
</evidence>
<dbReference type="EMBL" id="PDEA01000001">
    <property type="protein sequence ID" value="PEH89825.1"/>
    <property type="molecule type" value="Genomic_DNA"/>
</dbReference>
<reference evidence="5" key="1">
    <citation type="submission" date="2017-09" db="EMBL/GenBank/DDBJ databases">
        <title>FDA dAtabase for Regulatory Grade micrObial Sequences (FDA-ARGOS): Supporting development and validation of Infectious Disease Dx tests.</title>
        <authorList>
            <person name="Minogue T."/>
            <person name="Wolcott M."/>
            <person name="Wasieloski L."/>
            <person name="Aguilar W."/>
            <person name="Moore D."/>
            <person name="Tallon L."/>
            <person name="Sadzewicz L."/>
            <person name="Ott S."/>
            <person name="Zhao X."/>
            <person name="Nagaraj S."/>
            <person name="Vavikolanu K."/>
            <person name="Aluvathingal J."/>
            <person name="Nadendla S."/>
            <person name="Sichtig H."/>
        </authorList>
    </citation>
    <scope>NUCLEOTIDE SEQUENCE [LARGE SCALE GENOMIC DNA]</scope>
    <source>
        <strain evidence="5">FDAARGOS_394</strain>
    </source>
</reference>
<dbReference type="InterPro" id="IPR032623">
    <property type="entry name" value="FecR_N"/>
</dbReference>
<evidence type="ECO:0000313" key="5">
    <source>
        <dbReference type="Proteomes" id="UP000220246"/>
    </source>
</evidence>
<dbReference type="PANTHER" id="PTHR30273:SF2">
    <property type="entry name" value="PROTEIN FECR"/>
    <property type="match status" value="1"/>
</dbReference>
<dbReference type="Pfam" id="PF16220">
    <property type="entry name" value="DUF4880"/>
    <property type="match status" value="1"/>
</dbReference>
<dbReference type="InterPro" id="IPR006860">
    <property type="entry name" value="FecR"/>
</dbReference>
<dbReference type="Proteomes" id="UP000220246">
    <property type="component" value="Unassembled WGS sequence"/>
</dbReference>
<dbReference type="PANTHER" id="PTHR30273">
    <property type="entry name" value="PERIPLASMIC SIGNAL SENSOR AND SIGMA FACTOR ACTIVATOR FECR-RELATED"/>
    <property type="match status" value="1"/>
</dbReference>
<feature type="domain" description="FecR N-terminal" evidence="3">
    <location>
        <begin position="24"/>
        <end position="59"/>
    </location>
</feature>
<feature type="domain" description="FecR protein" evidence="2">
    <location>
        <begin position="147"/>
        <end position="239"/>
    </location>
</feature>
<sequence length="357" mass="38809">MSAEPGQSLLQNLPPEQVLRLNHRAGEWYVRRQQPGWSGADERALNEWLAQDPAHREAMYGIGRTWREAEQLKALLPAAYGHTGPQAAPPGAPRARPSATHPGKASHAPGWSRRSALASAFAAALFSVLAAGYGWHRWDNTPNYEADIATAPGELRSIDLPDGSHVALNANSRLQVRYYPRRRETVLDKGEAFFKVAANPSKPFTVESGASQVRVVGTAFNVRAAPPEFVVQVQEGRVEVRSSAHPEAPVLALGPGTGIAIDPVSGQRRTLSVVPDAVAEWRTGQIYFKRAPLQQVAQELSRQLDQLVVVDGAALQSLPVSGLLALQDPERFLLALPSVVNVRVQRDAEGGWRISPR</sequence>
<accession>A0A2A7UWX6</accession>
<dbReference type="Pfam" id="PF04773">
    <property type="entry name" value="FecR"/>
    <property type="match status" value="1"/>
</dbReference>
<dbReference type="InterPro" id="IPR012373">
    <property type="entry name" value="Ferrdict_sens_TM"/>
</dbReference>
<evidence type="ECO:0000259" key="2">
    <source>
        <dbReference type="Pfam" id="PF04773"/>
    </source>
</evidence>
<dbReference type="Gene3D" id="3.55.50.30">
    <property type="match status" value="1"/>
</dbReference>